<dbReference type="PANTHER" id="PTHR45642:SF142">
    <property type="entry name" value="GDSL ESTERASE_LIPASE"/>
    <property type="match status" value="1"/>
</dbReference>
<proteinExistence type="inferred from homology"/>
<keyword evidence="4" id="KW-1185">Reference proteome</keyword>
<accession>A0A2G2YJC4</accession>
<reference evidence="3 4" key="2">
    <citation type="journal article" date="2017" name="Genome Biol.">
        <title>New reference genome sequences of hot pepper reveal the massive evolution of plant disease-resistance genes by retroduplication.</title>
        <authorList>
            <person name="Kim S."/>
            <person name="Park J."/>
            <person name="Yeom S.I."/>
            <person name="Kim Y.M."/>
            <person name="Seo E."/>
            <person name="Kim K.T."/>
            <person name="Kim M.S."/>
            <person name="Lee J.M."/>
            <person name="Cheong K."/>
            <person name="Shin H.S."/>
            <person name="Kim S.B."/>
            <person name="Han K."/>
            <person name="Lee J."/>
            <person name="Park M."/>
            <person name="Lee H.A."/>
            <person name="Lee H.Y."/>
            <person name="Lee Y."/>
            <person name="Oh S."/>
            <person name="Lee J.H."/>
            <person name="Choi E."/>
            <person name="Choi E."/>
            <person name="Lee S.E."/>
            <person name="Jeon J."/>
            <person name="Kim H."/>
            <person name="Choi G."/>
            <person name="Song H."/>
            <person name="Lee J."/>
            <person name="Lee S.C."/>
            <person name="Kwon J.K."/>
            <person name="Lee H.Y."/>
            <person name="Koo N."/>
            <person name="Hong Y."/>
            <person name="Kim R.W."/>
            <person name="Kang W.H."/>
            <person name="Huh J.H."/>
            <person name="Kang B.C."/>
            <person name="Yang T.J."/>
            <person name="Lee Y.H."/>
            <person name="Bennetzen J.L."/>
            <person name="Choi D."/>
        </authorList>
    </citation>
    <scope>NUCLEOTIDE SEQUENCE [LARGE SCALE GENOMIC DNA]</scope>
    <source>
        <strain evidence="4">cv. CM334</strain>
    </source>
</reference>
<name>A0A2G2YJC4_CAPAN</name>
<feature type="chain" id="PRO_5013807604" evidence="2">
    <location>
        <begin position="28"/>
        <end position="251"/>
    </location>
</feature>
<dbReference type="Gene3D" id="3.40.50.1110">
    <property type="entry name" value="SGNH hydrolase"/>
    <property type="match status" value="1"/>
</dbReference>
<dbReference type="InterPro" id="IPR050592">
    <property type="entry name" value="GDSL_lipolytic_enzyme"/>
</dbReference>
<dbReference type="Proteomes" id="UP000222542">
    <property type="component" value="Unassembled WGS sequence"/>
</dbReference>
<dbReference type="EMBL" id="AYRZ02000010">
    <property type="protein sequence ID" value="PHT69846.1"/>
    <property type="molecule type" value="Genomic_DNA"/>
</dbReference>
<dbReference type="Gramene" id="PHT69846">
    <property type="protein sequence ID" value="PHT69846"/>
    <property type="gene ID" value="T459_24950"/>
</dbReference>
<sequence length="251" mass="28026">MISRCNFSLFLPILLIIIISQNRVAQAQRPFNNSVSAIFVLGDSSVDPGNNNYINTIAKCNFPPYGRDFANYRSTGRFTNGRLVTDYLASYVGIKDSMPPYLDPILSLDELMTGVSFASGSSGFDPLTADLVGAITMEKQLELFKHYKWRLENSIGKEKTNLLISKAAFIINAGTNDFVVSYFNIPYRRQKYYKVSHYQQFLLQRIQQFLQGLMNEGARNIGIVGVSPFGCLPIVITVDSGLKCISTPPMC</sequence>
<dbReference type="InterPro" id="IPR001087">
    <property type="entry name" value="GDSL"/>
</dbReference>
<dbReference type="STRING" id="4072.A0A2G2YJC4"/>
<protein>
    <submittedName>
        <fullName evidence="3">GDSL esterase/lipase</fullName>
    </submittedName>
</protein>
<reference evidence="3 4" key="1">
    <citation type="journal article" date="2014" name="Nat. Genet.">
        <title>Genome sequence of the hot pepper provides insights into the evolution of pungency in Capsicum species.</title>
        <authorList>
            <person name="Kim S."/>
            <person name="Park M."/>
            <person name="Yeom S.I."/>
            <person name="Kim Y.M."/>
            <person name="Lee J.M."/>
            <person name="Lee H.A."/>
            <person name="Seo E."/>
            <person name="Choi J."/>
            <person name="Cheong K."/>
            <person name="Kim K.T."/>
            <person name="Jung K."/>
            <person name="Lee G.W."/>
            <person name="Oh S.K."/>
            <person name="Bae C."/>
            <person name="Kim S.B."/>
            <person name="Lee H.Y."/>
            <person name="Kim S.Y."/>
            <person name="Kim M.S."/>
            <person name="Kang B.C."/>
            <person name="Jo Y.D."/>
            <person name="Yang H.B."/>
            <person name="Jeong H.J."/>
            <person name="Kang W.H."/>
            <person name="Kwon J.K."/>
            <person name="Shin C."/>
            <person name="Lim J.Y."/>
            <person name="Park J.H."/>
            <person name="Huh J.H."/>
            <person name="Kim J.S."/>
            <person name="Kim B.D."/>
            <person name="Cohen O."/>
            <person name="Paran I."/>
            <person name="Suh M.C."/>
            <person name="Lee S.B."/>
            <person name="Kim Y.K."/>
            <person name="Shin Y."/>
            <person name="Noh S.J."/>
            <person name="Park J."/>
            <person name="Seo Y.S."/>
            <person name="Kwon S.Y."/>
            <person name="Kim H.A."/>
            <person name="Park J.M."/>
            <person name="Kim H.J."/>
            <person name="Choi S.B."/>
            <person name="Bosland P.W."/>
            <person name="Reeves G."/>
            <person name="Jo S.H."/>
            <person name="Lee B.W."/>
            <person name="Cho H.T."/>
            <person name="Choi H.S."/>
            <person name="Lee M.S."/>
            <person name="Yu Y."/>
            <person name="Do Choi Y."/>
            <person name="Park B.S."/>
            <person name="van Deynze A."/>
            <person name="Ashrafi H."/>
            <person name="Hill T."/>
            <person name="Kim W.T."/>
            <person name="Pai H.S."/>
            <person name="Ahn H.K."/>
            <person name="Yeam I."/>
            <person name="Giovannoni J.J."/>
            <person name="Rose J.K."/>
            <person name="Sorensen I."/>
            <person name="Lee S.J."/>
            <person name="Kim R.W."/>
            <person name="Choi I.Y."/>
            <person name="Choi B.S."/>
            <person name="Lim J.S."/>
            <person name="Lee Y.H."/>
            <person name="Choi D."/>
        </authorList>
    </citation>
    <scope>NUCLEOTIDE SEQUENCE [LARGE SCALE GENOMIC DNA]</scope>
    <source>
        <strain evidence="4">cv. CM334</strain>
    </source>
</reference>
<keyword evidence="2" id="KW-0732">Signal</keyword>
<evidence type="ECO:0000313" key="4">
    <source>
        <dbReference type="Proteomes" id="UP000222542"/>
    </source>
</evidence>
<comment type="similarity">
    <text evidence="1">Belongs to the 'GDSL' lipolytic enzyme family.</text>
</comment>
<evidence type="ECO:0000256" key="1">
    <source>
        <dbReference type="ARBA" id="ARBA00008668"/>
    </source>
</evidence>
<organism evidence="3 4">
    <name type="scientific">Capsicum annuum</name>
    <name type="common">Capsicum pepper</name>
    <dbReference type="NCBI Taxonomy" id="4072"/>
    <lineage>
        <taxon>Eukaryota</taxon>
        <taxon>Viridiplantae</taxon>
        <taxon>Streptophyta</taxon>
        <taxon>Embryophyta</taxon>
        <taxon>Tracheophyta</taxon>
        <taxon>Spermatophyta</taxon>
        <taxon>Magnoliopsida</taxon>
        <taxon>eudicotyledons</taxon>
        <taxon>Gunneridae</taxon>
        <taxon>Pentapetalae</taxon>
        <taxon>asterids</taxon>
        <taxon>lamiids</taxon>
        <taxon>Solanales</taxon>
        <taxon>Solanaceae</taxon>
        <taxon>Solanoideae</taxon>
        <taxon>Capsiceae</taxon>
        <taxon>Capsicum</taxon>
    </lineage>
</organism>
<feature type="signal peptide" evidence="2">
    <location>
        <begin position="1"/>
        <end position="27"/>
    </location>
</feature>
<comment type="caution">
    <text evidence="3">The sequence shown here is derived from an EMBL/GenBank/DDBJ whole genome shotgun (WGS) entry which is preliminary data.</text>
</comment>
<dbReference type="Pfam" id="PF00657">
    <property type="entry name" value="Lipase_GDSL"/>
    <property type="match status" value="1"/>
</dbReference>
<evidence type="ECO:0000313" key="3">
    <source>
        <dbReference type="EMBL" id="PHT69846.1"/>
    </source>
</evidence>
<dbReference type="AlphaFoldDB" id="A0A2G2YJC4"/>
<dbReference type="GO" id="GO:0016788">
    <property type="term" value="F:hydrolase activity, acting on ester bonds"/>
    <property type="evidence" value="ECO:0007669"/>
    <property type="project" value="InterPro"/>
</dbReference>
<dbReference type="InterPro" id="IPR036514">
    <property type="entry name" value="SGNH_hydro_sf"/>
</dbReference>
<dbReference type="OMA" id="WRLENSI"/>
<gene>
    <name evidence="3" type="ORF">T459_24950</name>
</gene>
<dbReference type="PANTHER" id="PTHR45642">
    <property type="entry name" value="GDSL ESTERASE/LIPASE EXL3"/>
    <property type="match status" value="1"/>
</dbReference>
<evidence type="ECO:0000256" key="2">
    <source>
        <dbReference type="SAM" id="SignalP"/>
    </source>
</evidence>